<reference evidence="1 2" key="1">
    <citation type="submission" date="2019-05" db="EMBL/GenBank/DDBJ databases">
        <title>Another draft genome of Portunus trituberculatus and its Hox gene families provides insights of decapod evolution.</title>
        <authorList>
            <person name="Jeong J.-H."/>
            <person name="Song I."/>
            <person name="Kim S."/>
            <person name="Choi T."/>
            <person name="Kim D."/>
            <person name="Ryu S."/>
            <person name="Kim W."/>
        </authorList>
    </citation>
    <scope>NUCLEOTIDE SEQUENCE [LARGE SCALE GENOMIC DNA]</scope>
    <source>
        <tissue evidence="1">Muscle</tissue>
    </source>
</reference>
<sequence>MVSTGVPISSVLNVSVDHSLLPLDSSTCRNSILSMCHELTWLLL</sequence>
<dbReference type="EMBL" id="VSRR010021667">
    <property type="protein sequence ID" value="MPC64120.1"/>
    <property type="molecule type" value="Genomic_DNA"/>
</dbReference>
<organism evidence="1 2">
    <name type="scientific">Portunus trituberculatus</name>
    <name type="common">Swimming crab</name>
    <name type="synonym">Neptunus trituberculatus</name>
    <dbReference type="NCBI Taxonomy" id="210409"/>
    <lineage>
        <taxon>Eukaryota</taxon>
        <taxon>Metazoa</taxon>
        <taxon>Ecdysozoa</taxon>
        <taxon>Arthropoda</taxon>
        <taxon>Crustacea</taxon>
        <taxon>Multicrustacea</taxon>
        <taxon>Malacostraca</taxon>
        <taxon>Eumalacostraca</taxon>
        <taxon>Eucarida</taxon>
        <taxon>Decapoda</taxon>
        <taxon>Pleocyemata</taxon>
        <taxon>Brachyura</taxon>
        <taxon>Eubrachyura</taxon>
        <taxon>Portunoidea</taxon>
        <taxon>Portunidae</taxon>
        <taxon>Portuninae</taxon>
        <taxon>Portunus</taxon>
    </lineage>
</organism>
<protein>
    <submittedName>
        <fullName evidence="1">Uncharacterized protein</fullName>
    </submittedName>
</protein>
<proteinExistence type="predicted"/>
<evidence type="ECO:0000313" key="2">
    <source>
        <dbReference type="Proteomes" id="UP000324222"/>
    </source>
</evidence>
<name>A0A5B7GVV4_PORTR</name>
<dbReference type="Proteomes" id="UP000324222">
    <property type="component" value="Unassembled WGS sequence"/>
</dbReference>
<accession>A0A5B7GVV4</accession>
<keyword evidence="2" id="KW-1185">Reference proteome</keyword>
<evidence type="ECO:0000313" key="1">
    <source>
        <dbReference type="EMBL" id="MPC64120.1"/>
    </source>
</evidence>
<dbReference type="AlphaFoldDB" id="A0A5B7GVV4"/>
<gene>
    <name evidence="1" type="ORF">E2C01_058231</name>
</gene>
<comment type="caution">
    <text evidence="1">The sequence shown here is derived from an EMBL/GenBank/DDBJ whole genome shotgun (WGS) entry which is preliminary data.</text>
</comment>